<keyword evidence="3" id="KW-1185">Reference proteome</keyword>
<feature type="region of interest" description="Disordered" evidence="1">
    <location>
        <begin position="73"/>
        <end position="107"/>
    </location>
</feature>
<evidence type="ECO:0000256" key="1">
    <source>
        <dbReference type="SAM" id="MobiDB-lite"/>
    </source>
</evidence>
<dbReference type="Proteomes" id="UP001219525">
    <property type="component" value="Unassembled WGS sequence"/>
</dbReference>
<feature type="compositionally biased region" description="Acidic residues" evidence="1">
    <location>
        <begin position="81"/>
        <end position="90"/>
    </location>
</feature>
<accession>A0AAD6Y677</accession>
<gene>
    <name evidence="2" type="ORF">GGX14DRAFT_673787</name>
</gene>
<proteinExistence type="predicted"/>
<reference evidence="2" key="1">
    <citation type="submission" date="2023-03" db="EMBL/GenBank/DDBJ databases">
        <title>Massive genome expansion in bonnet fungi (Mycena s.s.) driven by repeated elements and novel gene families across ecological guilds.</title>
        <authorList>
            <consortium name="Lawrence Berkeley National Laboratory"/>
            <person name="Harder C.B."/>
            <person name="Miyauchi S."/>
            <person name="Viragh M."/>
            <person name="Kuo A."/>
            <person name="Thoen E."/>
            <person name="Andreopoulos B."/>
            <person name="Lu D."/>
            <person name="Skrede I."/>
            <person name="Drula E."/>
            <person name="Henrissat B."/>
            <person name="Morin E."/>
            <person name="Kohler A."/>
            <person name="Barry K."/>
            <person name="LaButti K."/>
            <person name="Morin E."/>
            <person name="Salamov A."/>
            <person name="Lipzen A."/>
            <person name="Mereny Z."/>
            <person name="Hegedus B."/>
            <person name="Baldrian P."/>
            <person name="Stursova M."/>
            <person name="Weitz H."/>
            <person name="Taylor A."/>
            <person name="Grigoriev I.V."/>
            <person name="Nagy L.G."/>
            <person name="Martin F."/>
            <person name="Kauserud H."/>
        </authorList>
    </citation>
    <scope>NUCLEOTIDE SEQUENCE</scope>
    <source>
        <strain evidence="2">9144</strain>
    </source>
</reference>
<dbReference type="AlphaFoldDB" id="A0AAD6Y677"/>
<comment type="caution">
    <text evidence="2">The sequence shown here is derived from an EMBL/GenBank/DDBJ whole genome shotgun (WGS) entry which is preliminary data.</text>
</comment>
<name>A0AAD6Y677_9AGAR</name>
<organism evidence="2 3">
    <name type="scientific">Mycena pura</name>
    <dbReference type="NCBI Taxonomy" id="153505"/>
    <lineage>
        <taxon>Eukaryota</taxon>
        <taxon>Fungi</taxon>
        <taxon>Dikarya</taxon>
        <taxon>Basidiomycota</taxon>
        <taxon>Agaricomycotina</taxon>
        <taxon>Agaricomycetes</taxon>
        <taxon>Agaricomycetidae</taxon>
        <taxon>Agaricales</taxon>
        <taxon>Marasmiineae</taxon>
        <taxon>Mycenaceae</taxon>
        <taxon>Mycena</taxon>
    </lineage>
</organism>
<protein>
    <submittedName>
        <fullName evidence="2">Uncharacterized protein</fullName>
    </submittedName>
</protein>
<sequence length="156" mass="17652">MTPELEPEVDSVSNKVLAAWFNSALRGNQKPEGLLDMIMVGQWYRNHIKGAARRAPRRPTMGFRRLDQSLINETKMKLRDTEDDNSESEGDAIQSPTEINDEEEKELEKVSEALRAKIAAMKKGRKNNAKKTFRSDAVFLVDVERARSQSSALNGF</sequence>
<evidence type="ECO:0000313" key="3">
    <source>
        <dbReference type="Proteomes" id="UP001219525"/>
    </source>
</evidence>
<dbReference type="EMBL" id="JARJCW010000086">
    <property type="protein sequence ID" value="KAJ7196077.1"/>
    <property type="molecule type" value="Genomic_DNA"/>
</dbReference>
<evidence type="ECO:0000313" key="2">
    <source>
        <dbReference type="EMBL" id="KAJ7196077.1"/>
    </source>
</evidence>